<evidence type="ECO:0000313" key="3">
    <source>
        <dbReference type="Proteomes" id="UP000030129"/>
    </source>
</evidence>
<keyword evidence="1" id="KW-0812">Transmembrane</keyword>
<reference evidence="2 3" key="1">
    <citation type="submission" date="2013-09" db="EMBL/GenBank/DDBJ databases">
        <authorList>
            <person name="Zeng Z."/>
            <person name="Chen C."/>
        </authorList>
    </citation>
    <scope>NUCLEOTIDE SEQUENCE [LARGE SCALE GENOMIC DNA]</scope>
    <source>
        <strain evidence="2 3">F44-8</strain>
    </source>
</reference>
<evidence type="ECO:0000313" key="2">
    <source>
        <dbReference type="EMBL" id="KGO82048.1"/>
    </source>
</evidence>
<accession>A0A0A2LS01</accession>
<dbReference type="eggNOG" id="COG3083">
    <property type="taxonomic scope" value="Bacteria"/>
</dbReference>
<feature type="transmembrane region" description="Helical" evidence="1">
    <location>
        <begin position="80"/>
        <end position="97"/>
    </location>
</feature>
<proteinExistence type="predicted"/>
<gene>
    <name evidence="2" type="ORF">Q763_07240</name>
</gene>
<evidence type="ECO:0008006" key="4">
    <source>
        <dbReference type="Google" id="ProtNLM"/>
    </source>
</evidence>
<name>A0A0A2LS01_9FLAO</name>
<dbReference type="SUPFAM" id="SSF53649">
    <property type="entry name" value="Alkaline phosphatase-like"/>
    <property type="match status" value="1"/>
</dbReference>
<dbReference type="Proteomes" id="UP000030129">
    <property type="component" value="Unassembled WGS sequence"/>
</dbReference>
<dbReference type="RefSeq" id="WP_035132615.1">
    <property type="nucleotide sequence ID" value="NZ_JRLV01000006.1"/>
</dbReference>
<dbReference type="InterPro" id="IPR017850">
    <property type="entry name" value="Alkaline_phosphatase_core_sf"/>
</dbReference>
<dbReference type="STRING" id="1406840.Q763_07240"/>
<protein>
    <recommendedName>
        <fullName evidence="4">Sulfatase N-terminal domain-containing protein</fullName>
    </recommendedName>
</protein>
<feature type="transmembrane region" description="Helical" evidence="1">
    <location>
        <begin position="21"/>
        <end position="37"/>
    </location>
</feature>
<feature type="transmembrane region" description="Helical" evidence="1">
    <location>
        <begin position="49"/>
        <end position="68"/>
    </location>
</feature>
<feature type="transmembrane region" description="Helical" evidence="1">
    <location>
        <begin position="127"/>
        <end position="147"/>
    </location>
</feature>
<evidence type="ECO:0000256" key="1">
    <source>
        <dbReference type="SAM" id="Phobius"/>
    </source>
</evidence>
<comment type="caution">
    <text evidence="2">The sequence shown here is derived from an EMBL/GenBank/DDBJ whole genome shotgun (WGS) entry which is preliminary data.</text>
</comment>
<keyword evidence="1" id="KW-1133">Transmembrane helix</keyword>
<keyword evidence="3" id="KW-1185">Reference proteome</keyword>
<sequence>MIEKLRQRILDFINSDKDTPVLAGLAVGFYLMLFYYSGNFALANSLIQFLFFTAYYVLVPVVVLYAGYKILPLFKMEGYRKNYLFVVMPVLFFYYIFELIALPFTEKGTLVAIMLVGWFVSKKYRKYYKLFIVLLFFLSVFNLPPILEAAFTKRSTQWQKQPDNIEQVTFKKKPNIYYIQPDGYTNPVNLKDSIHNFDNSNFWGYLNNSGFTVYPNQRSNYYSTLLSNSATFSMKHHYCAGDIEEYSARDIIVGENAVLRTLKHNDYKTHFITEKPYLLINRPDLGYDFCNVAYCDIPFLKDGWSQNYDVIEDLKKQMQNTSQGGNFFFLEKFTPGHISVYKKLLDNEFEKEIDAERATYLNGIKDANVWLEELIGYITKNDPNGIIIIGADHGGFAGFAYSLQSQYKTNNRLKKNSMFGTLLAIKWNDDNAKLFDKDLKTNVNLFRVVFSYLSQDKALLNNLQEDVSYVHLKEPQGIYIYIDDEGKHVFEKLENVQD</sequence>
<dbReference type="AlphaFoldDB" id="A0A0A2LS01"/>
<organism evidence="2 3">
    <name type="scientific">Flavobacterium beibuense F44-8</name>
    <dbReference type="NCBI Taxonomy" id="1406840"/>
    <lineage>
        <taxon>Bacteria</taxon>
        <taxon>Pseudomonadati</taxon>
        <taxon>Bacteroidota</taxon>
        <taxon>Flavobacteriia</taxon>
        <taxon>Flavobacteriales</taxon>
        <taxon>Flavobacteriaceae</taxon>
        <taxon>Flavobacterium</taxon>
    </lineage>
</organism>
<keyword evidence="1" id="KW-0472">Membrane</keyword>
<dbReference type="EMBL" id="JRLV01000006">
    <property type="protein sequence ID" value="KGO82048.1"/>
    <property type="molecule type" value="Genomic_DNA"/>
</dbReference>